<sequence length="213" mass="23941">MPDRFPDYDVLAKRTSPSWNDKTREVIDQRLSMPESCDALTEQQQATLRLVIDRVVPQPEDRASVNAFALLAAKIAANKSDGFRHHRLPPVREAWQRGLDAIDAEAKAHFDTPFAQLDAAQADAILSMVQQEKVTLAQWADIPAELFWSWRLIPDIVSAYYAHPSAWSAMGFGGPASPRGYVRLQKNRRDPWEAAEADSGILISAKRKNRHVV</sequence>
<reference evidence="1 2" key="1">
    <citation type="submission" date="2020-08" db="EMBL/GenBank/DDBJ databases">
        <title>Genomic Encyclopedia of Type Strains, Phase IV (KMG-IV): sequencing the most valuable type-strain genomes for metagenomic binning, comparative biology and taxonomic classification.</title>
        <authorList>
            <person name="Goeker M."/>
        </authorList>
    </citation>
    <scope>NUCLEOTIDE SEQUENCE [LARGE SCALE GENOMIC DNA]</scope>
    <source>
        <strain evidence="1 2">DSM 27203</strain>
    </source>
</reference>
<dbReference type="Proteomes" id="UP000554342">
    <property type="component" value="Unassembled WGS sequence"/>
</dbReference>
<name>A0A840YZT1_9SPHN</name>
<evidence type="ECO:0000313" key="1">
    <source>
        <dbReference type="EMBL" id="MBB5719331.1"/>
    </source>
</evidence>
<dbReference type="InterPro" id="IPR027056">
    <property type="entry name" value="Gluconate_2DH_su3"/>
</dbReference>
<proteinExistence type="predicted"/>
<dbReference type="RefSeq" id="WP_184003992.1">
    <property type="nucleotide sequence ID" value="NZ_BAABIF010000001.1"/>
</dbReference>
<keyword evidence="2" id="KW-1185">Reference proteome</keyword>
<comment type="caution">
    <text evidence="1">The sequence shown here is derived from an EMBL/GenBank/DDBJ whole genome shotgun (WGS) entry which is preliminary data.</text>
</comment>
<organism evidence="1 2">
    <name type="scientific">Stakelama sediminis</name>
    <dbReference type="NCBI Taxonomy" id="463200"/>
    <lineage>
        <taxon>Bacteria</taxon>
        <taxon>Pseudomonadati</taxon>
        <taxon>Pseudomonadota</taxon>
        <taxon>Alphaproteobacteria</taxon>
        <taxon>Sphingomonadales</taxon>
        <taxon>Sphingomonadaceae</taxon>
        <taxon>Stakelama</taxon>
    </lineage>
</organism>
<evidence type="ECO:0008006" key="3">
    <source>
        <dbReference type="Google" id="ProtNLM"/>
    </source>
</evidence>
<dbReference type="Pfam" id="PF13618">
    <property type="entry name" value="Gluconate_2-dh3"/>
    <property type="match status" value="1"/>
</dbReference>
<dbReference type="AlphaFoldDB" id="A0A840YZT1"/>
<gene>
    <name evidence="1" type="ORF">FHR23_002272</name>
</gene>
<protein>
    <recommendedName>
        <fullName evidence="3">Gluconate 2-dehydrogenase subunit 3-like protein</fullName>
    </recommendedName>
</protein>
<dbReference type="EMBL" id="JACIJI010000004">
    <property type="protein sequence ID" value="MBB5719331.1"/>
    <property type="molecule type" value="Genomic_DNA"/>
</dbReference>
<accession>A0A840YZT1</accession>
<evidence type="ECO:0000313" key="2">
    <source>
        <dbReference type="Proteomes" id="UP000554342"/>
    </source>
</evidence>